<dbReference type="EMBL" id="BPLQ01012295">
    <property type="protein sequence ID" value="GIY64234.1"/>
    <property type="molecule type" value="Genomic_DNA"/>
</dbReference>
<proteinExistence type="predicted"/>
<dbReference type="AlphaFoldDB" id="A0AAV4V3G4"/>
<evidence type="ECO:0000256" key="1">
    <source>
        <dbReference type="SAM" id="MobiDB-lite"/>
    </source>
</evidence>
<accession>A0AAV4V3G4</accession>
<name>A0AAV4V3G4_9ARAC</name>
<organism evidence="2 3">
    <name type="scientific">Caerostris darwini</name>
    <dbReference type="NCBI Taxonomy" id="1538125"/>
    <lineage>
        <taxon>Eukaryota</taxon>
        <taxon>Metazoa</taxon>
        <taxon>Ecdysozoa</taxon>
        <taxon>Arthropoda</taxon>
        <taxon>Chelicerata</taxon>
        <taxon>Arachnida</taxon>
        <taxon>Araneae</taxon>
        <taxon>Araneomorphae</taxon>
        <taxon>Entelegynae</taxon>
        <taxon>Araneoidea</taxon>
        <taxon>Araneidae</taxon>
        <taxon>Caerostris</taxon>
    </lineage>
</organism>
<reference evidence="2 3" key="1">
    <citation type="submission" date="2021-06" db="EMBL/GenBank/DDBJ databases">
        <title>Caerostris darwini draft genome.</title>
        <authorList>
            <person name="Kono N."/>
            <person name="Arakawa K."/>
        </authorList>
    </citation>
    <scope>NUCLEOTIDE SEQUENCE [LARGE SCALE GENOMIC DNA]</scope>
</reference>
<evidence type="ECO:0000313" key="3">
    <source>
        <dbReference type="Proteomes" id="UP001054837"/>
    </source>
</evidence>
<feature type="region of interest" description="Disordered" evidence="1">
    <location>
        <begin position="1"/>
        <end position="35"/>
    </location>
</feature>
<feature type="compositionally biased region" description="Polar residues" evidence="1">
    <location>
        <begin position="24"/>
        <end position="35"/>
    </location>
</feature>
<feature type="compositionally biased region" description="Basic and acidic residues" evidence="1">
    <location>
        <begin position="1"/>
        <end position="15"/>
    </location>
</feature>
<evidence type="ECO:0000313" key="2">
    <source>
        <dbReference type="EMBL" id="GIY64234.1"/>
    </source>
</evidence>
<sequence length="97" mass="11698">MESRFEKSVFRENAQRQRRRFFHPNTQQHSSSVSLSLPTRYGMHIRWPSSYGSGFRVEREIKRFEQLIPPQTERLFFFFYALRANTSPGWITRLGKL</sequence>
<keyword evidence="3" id="KW-1185">Reference proteome</keyword>
<comment type="caution">
    <text evidence="2">The sequence shown here is derived from an EMBL/GenBank/DDBJ whole genome shotgun (WGS) entry which is preliminary data.</text>
</comment>
<protein>
    <submittedName>
        <fullName evidence="2">Uncharacterized protein</fullName>
    </submittedName>
</protein>
<dbReference type="Proteomes" id="UP001054837">
    <property type="component" value="Unassembled WGS sequence"/>
</dbReference>
<gene>
    <name evidence="2" type="ORF">CDAR_506331</name>
</gene>